<dbReference type="PANTHER" id="PTHR23028:SF53">
    <property type="entry name" value="ACYL_TRANSF_3 DOMAIN-CONTAINING PROTEIN"/>
    <property type="match status" value="1"/>
</dbReference>
<dbReference type="Pfam" id="PF01757">
    <property type="entry name" value="Acyl_transf_3"/>
    <property type="match status" value="1"/>
</dbReference>
<keyword evidence="4" id="KW-1185">Reference proteome</keyword>
<dbReference type="InterPro" id="IPR002656">
    <property type="entry name" value="Acyl_transf_3_dom"/>
</dbReference>
<feature type="transmembrane region" description="Helical" evidence="1">
    <location>
        <begin position="184"/>
        <end position="203"/>
    </location>
</feature>
<dbReference type="InterPro" id="IPR050879">
    <property type="entry name" value="Acyltransferase_3"/>
</dbReference>
<feature type="transmembrane region" description="Helical" evidence="1">
    <location>
        <begin position="154"/>
        <end position="172"/>
    </location>
</feature>
<feature type="transmembrane region" description="Helical" evidence="1">
    <location>
        <begin position="74"/>
        <end position="96"/>
    </location>
</feature>
<feature type="transmembrane region" description="Helical" evidence="1">
    <location>
        <begin position="215"/>
        <end position="233"/>
    </location>
</feature>
<feature type="transmembrane region" description="Helical" evidence="1">
    <location>
        <begin position="267"/>
        <end position="287"/>
    </location>
</feature>
<dbReference type="GO" id="GO:0000271">
    <property type="term" value="P:polysaccharide biosynthetic process"/>
    <property type="evidence" value="ECO:0007669"/>
    <property type="project" value="TreeGrafter"/>
</dbReference>
<keyword evidence="1" id="KW-0472">Membrane</keyword>
<dbReference type="GO" id="GO:0016020">
    <property type="term" value="C:membrane"/>
    <property type="evidence" value="ECO:0007669"/>
    <property type="project" value="TreeGrafter"/>
</dbReference>
<dbReference type="Proteomes" id="UP000186309">
    <property type="component" value="Chromosome"/>
</dbReference>
<accession>A0A1U7CK45</accession>
<feature type="transmembrane region" description="Helical" evidence="1">
    <location>
        <begin position="239"/>
        <end position="255"/>
    </location>
</feature>
<evidence type="ECO:0000313" key="4">
    <source>
        <dbReference type="Proteomes" id="UP000186309"/>
    </source>
</evidence>
<dbReference type="GO" id="GO:0016747">
    <property type="term" value="F:acyltransferase activity, transferring groups other than amino-acyl groups"/>
    <property type="evidence" value="ECO:0007669"/>
    <property type="project" value="InterPro"/>
</dbReference>
<protein>
    <recommendedName>
        <fullName evidence="2">Acyltransferase 3 domain-containing protein</fullName>
    </recommendedName>
</protein>
<dbReference type="EMBL" id="CP019082">
    <property type="protein sequence ID" value="APW59301.1"/>
    <property type="molecule type" value="Genomic_DNA"/>
</dbReference>
<organism evidence="3 4">
    <name type="scientific">Paludisphaera borealis</name>
    <dbReference type="NCBI Taxonomy" id="1387353"/>
    <lineage>
        <taxon>Bacteria</taxon>
        <taxon>Pseudomonadati</taxon>
        <taxon>Planctomycetota</taxon>
        <taxon>Planctomycetia</taxon>
        <taxon>Isosphaerales</taxon>
        <taxon>Isosphaeraceae</taxon>
        <taxon>Paludisphaera</taxon>
    </lineage>
</organism>
<dbReference type="PANTHER" id="PTHR23028">
    <property type="entry name" value="ACETYLTRANSFERASE"/>
    <property type="match status" value="1"/>
</dbReference>
<gene>
    <name evidence="3" type="ORF">BSF38_00718</name>
</gene>
<feature type="domain" description="Acyltransferase 3" evidence="2">
    <location>
        <begin position="4"/>
        <end position="323"/>
    </location>
</feature>
<sequence>MAVGIVILFHLYEHWPETLSPLTDRVLRATHFGYTGVSLFFVLSGFCLSYSLLRREAAGRSSSFSSYMASRFHRIAPPYYISILLYLLVPSVKWLTSGQASDDLTWRQVTSHLMFLHGFREDTLYGICASYWTLAVEMQFYLVLPILYFCAKKFGVTWVVVAAALSSLAWALNSGDTRSMTHGVFLARWTEFALGIAVAFWFVRAREPLSPTGEGTLLGASGVFLASAAAFASRNEFSSNLQFGLGYALLLSAILSSSRRGRGISTLFERPWIVLAGQISYSLYLTHVFSQGKIRVLLYRLLPNPGVLGELGMILVTLITIWVGGWVFYQLVERHFLRSIDLRSSRKPAPEVH</sequence>
<feature type="transmembrane region" description="Helical" evidence="1">
    <location>
        <begin position="124"/>
        <end position="147"/>
    </location>
</feature>
<keyword evidence="1" id="KW-1133">Transmembrane helix</keyword>
<reference evidence="4" key="1">
    <citation type="submission" date="2016-12" db="EMBL/GenBank/DDBJ databases">
        <title>Comparative genomics of four Isosphaeraceae planctomycetes: a common pool of plasmids and glycoside hydrolase genes.</title>
        <authorList>
            <person name="Ivanova A."/>
        </authorList>
    </citation>
    <scope>NUCLEOTIDE SEQUENCE [LARGE SCALE GENOMIC DNA]</scope>
    <source>
        <strain evidence="4">PX4</strain>
    </source>
</reference>
<name>A0A1U7CK45_9BACT</name>
<evidence type="ECO:0000313" key="3">
    <source>
        <dbReference type="EMBL" id="APW59301.1"/>
    </source>
</evidence>
<evidence type="ECO:0000259" key="2">
    <source>
        <dbReference type="Pfam" id="PF01757"/>
    </source>
</evidence>
<keyword evidence="1" id="KW-0812">Transmembrane</keyword>
<feature type="transmembrane region" description="Helical" evidence="1">
    <location>
        <begin position="307"/>
        <end position="329"/>
    </location>
</feature>
<evidence type="ECO:0000256" key="1">
    <source>
        <dbReference type="SAM" id="Phobius"/>
    </source>
</evidence>
<proteinExistence type="predicted"/>
<dbReference type="KEGG" id="pbor:BSF38_00718"/>
<dbReference type="AlphaFoldDB" id="A0A1U7CK45"/>
<feature type="transmembrane region" description="Helical" evidence="1">
    <location>
        <begin position="32"/>
        <end position="53"/>
    </location>
</feature>